<dbReference type="PANTHER" id="PTHR21231:SF8">
    <property type="entry name" value="GPN-LOOP GTPASE 1"/>
    <property type="match status" value="1"/>
</dbReference>
<dbReference type="GO" id="GO:0005525">
    <property type="term" value="F:GTP binding"/>
    <property type="evidence" value="ECO:0007669"/>
    <property type="project" value="UniProtKB-KW"/>
</dbReference>
<dbReference type="FunFam" id="3.40.50.300:FF:000696">
    <property type="entry name" value="GPN-loop GTPase"/>
    <property type="match status" value="1"/>
</dbReference>
<dbReference type="EMBL" id="JAGFMF010011433">
    <property type="protein sequence ID" value="KAG8522459.1"/>
    <property type="molecule type" value="Genomic_DNA"/>
</dbReference>
<comment type="subunit">
    <text evidence="13">Heterodimer with GPN3. Binds to RNA polymerase II (RNAPII). Interacts directly with RNAPII subunits RPB4 and RPB7 and the CTD of RPB1. Interacts with XPA.</text>
</comment>
<evidence type="ECO:0000256" key="9">
    <source>
        <dbReference type="ARBA" id="ARBA00022990"/>
    </source>
</evidence>
<evidence type="ECO:0000256" key="12">
    <source>
        <dbReference type="ARBA" id="ARBA00058008"/>
    </source>
</evidence>
<dbReference type="Pfam" id="PF03029">
    <property type="entry name" value="ATP_bind_1"/>
    <property type="match status" value="1"/>
</dbReference>
<dbReference type="OrthoDB" id="243313at2759"/>
<evidence type="ECO:0000256" key="7">
    <source>
        <dbReference type="ARBA" id="ARBA00022741"/>
    </source>
</evidence>
<evidence type="ECO:0000259" key="16">
    <source>
        <dbReference type="SMART" id="SM00382"/>
    </source>
</evidence>
<dbReference type="InterPro" id="IPR030230">
    <property type="entry name" value="Gpn1/Npa3/XAB1"/>
</dbReference>
<feature type="compositionally biased region" description="Low complexity" evidence="15">
    <location>
        <begin position="87"/>
        <end position="106"/>
    </location>
</feature>
<dbReference type="InterPro" id="IPR003593">
    <property type="entry name" value="AAA+_ATPase"/>
</dbReference>
<keyword evidence="11" id="KW-0539">Nucleus</keyword>
<feature type="compositionally biased region" description="Low complexity" evidence="15">
    <location>
        <begin position="54"/>
        <end position="69"/>
    </location>
</feature>
<comment type="caution">
    <text evidence="17">The sequence shown here is derived from an EMBL/GenBank/DDBJ whole genome shotgun (WGS) entry which is preliminary data.</text>
</comment>
<keyword evidence="5" id="KW-0963">Cytoplasm</keyword>
<keyword evidence="6" id="KW-0597">Phosphoprotein</keyword>
<keyword evidence="9" id="KW-0007">Acetylation</keyword>
<dbReference type="SMART" id="SM00382">
    <property type="entry name" value="AAA"/>
    <property type="match status" value="1"/>
</dbReference>
<comment type="subcellular location">
    <subcellularLocation>
        <location evidence="2">Cytoplasm</location>
    </subcellularLocation>
    <subcellularLocation>
        <location evidence="1">Nucleus</location>
    </subcellularLocation>
</comment>
<evidence type="ECO:0000256" key="3">
    <source>
        <dbReference type="ARBA" id="ARBA00005290"/>
    </source>
</evidence>
<evidence type="ECO:0000313" key="18">
    <source>
        <dbReference type="Proteomes" id="UP000700334"/>
    </source>
</evidence>
<reference evidence="17" key="1">
    <citation type="journal article" date="2021" name="Evol. Appl.">
        <title>The genome of the Pyrenean desman and the effects of bottlenecks and inbreeding on the genomic landscape of an endangered species.</title>
        <authorList>
            <person name="Escoda L."/>
            <person name="Castresana J."/>
        </authorList>
    </citation>
    <scope>NUCLEOTIDE SEQUENCE</scope>
    <source>
        <strain evidence="17">IBE-C5619</strain>
    </source>
</reference>
<evidence type="ECO:0000256" key="5">
    <source>
        <dbReference type="ARBA" id="ARBA00022490"/>
    </source>
</evidence>
<keyword evidence="8" id="KW-0378">Hydrolase</keyword>
<protein>
    <recommendedName>
        <fullName evidence="4">GPN-loop GTPase 1</fullName>
    </recommendedName>
    <alternativeName>
        <fullName evidence="14">XPA-binding protein 1</fullName>
    </alternativeName>
</protein>
<keyword evidence="10" id="KW-0342">GTP-binding</keyword>
<keyword evidence="7" id="KW-0547">Nucleotide-binding</keyword>
<feature type="region of interest" description="Disordered" evidence="15">
    <location>
        <begin position="1"/>
        <end position="108"/>
    </location>
</feature>
<dbReference type="Gene3D" id="3.40.50.300">
    <property type="entry name" value="P-loop containing nucleotide triphosphate hydrolases"/>
    <property type="match status" value="1"/>
</dbReference>
<feature type="compositionally biased region" description="Acidic residues" evidence="15">
    <location>
        <begin position="428"/>
        <end position="440"/>
    </location>
</feature>
<dbReference type="SUPFAM" id="SSF52540">
    <property type="entry name" value="P-loop containing nucleoside triphosphate hydrolases"/>
    <property type="match status" value="1"/>
</dbReference>
<name>A0A8J6DVR6_GALPY</name>
<evidence type="ECO:0000256" key="10">
    <source>
        <dbReference type="ARBA" id="ARBA00023134"/>
    </source>
</evidence>
<evidence type="ECO:0000256" key="11">
    <source>
        <dbReference type="ARBA" id="ARBA00023242"/>
    </source>
</evidence>
<accession>A0A8J6DVR6</accession>
<evidence type="ECO:0000256" key="13">
    <source>
        <dbReference type="ARBA" id="ARBA00063285"/>
    </source>
</evidence>
<dbReference type="Proteomes" id="UP000700334">
    <property type="component" value="Unassembled WGS sequence"/>
</dbReference>
<comment type="similarity">
    <text evidence="3">Belongs to the GPN-loop GTPase family.</text>
</comment>
<feature type="compositionally biased region" description="Pro residues" evidence="15">
    <location>
        <begin position="17"/>
        <end position="28"/>
    </location>
</feature>
<comment type="function">
    <text evidence="12">Small GTPase required for proper nuclear import of RNA polymerase II (RNAPII). May act at an RNAP assembly step prior to nuclear import. Forms an interface between the RNA polymerase II enzyme and chaperone/scaffolding proteins, suggesting that it is required to connect RNA polymerase II to regulators of protein complex formation. May be involved in nuclear localization of XPA.</text>
</comment>
<feature type="region of interest" description="Disordered" evidence="15">
    <location>
        <begin position="402"/>
        <end position="461"/>
    </location>
</feature>
<evidence type="ECO:0000256" key="15">
    <source>
        <dbReference type="SAM" id="MobiDB-lite"/>
    </source>
</evidence>
<organism evidence="17 18">
    <name type="scientific">Galemys pyrenaicus</name>
    <name type="common">Iberian desman</name>
    <name type="synonym">Pyrenean desman</name>
    <dbReference type="NCBI Taxonomy" id="202257"/>
    <lineage>
        <taxon>Eukaryota</taxon>
        <taxon>Metazoa</taxon>
        <taxon>Chordata</taxon>
        <taxon>Craniata</taxon>
        <taxon>Vertebrata</taxon>
        <taxon>Euteleostomi</taxon>
        <taxon>Mammalia</taxon>
        <taxon>Eutheria</taxon>
        <taxon>Laurasiatheria</taxon>
        <taxon>Eulipotyphla</taxon>
        <taxon>Talpidae</taxon>
        <taxon>Galemys</taxon>
    </lineage>
</organism>
<proteinExistence type="inferred from homology"/>
<feature type="domain" description="AAA+ ATPase" evidence="16">
    <location>
        <begin position="109"/>
        <end position="280"/>
    </location>
</feature>
<evidence type="ECO:0000256" key="4">
    <source>
        <dbReference type="ARBA" id="ARBA00014579"/>
    </source>
</evidence>
<sequence length="471" mass="51704">MALPLPAPTLQRSAPLSPAPSRRPPSVPTFPLQSLQLSRVRSRRENAPAPAPPLRASSSSGGSRRLGNPESWEGSLASRSLGGRVGGAKSKMAAPAAAPEPQASGGPRPPVCLLVLGMAGSGKTTFVQRLTGHLHSQGFPPYVINLDPAVHEVPFPANIADSSFPPDIRDTVKYKEVMKQYGLGPNGGIVTSLNLFATRFDQVMKFIEKAQNMSKYVLIDTPGQIEVFTWSASGTIITEALASSFPTVVIYVMDTSRSTNPVTFMSNMLYACSILYKTKLPFIVVMNKTDIIDHSFAVEWMQDFEAFQDALNQETTYVSNLTRSMSLVLDEFYSSLRVVGVSAVLGTGLDELFVQVTSAAEEYEREYRPEYERLKKSLASAQSQQQKEQLERLRKDMGSVALDPGTAADSLSPVLDPSDLILTRGTLDEEDEEADSDTDDIDHRVTEESHEEPAFQNFMQESMAQYWKRNK</sequence>
<evidence type="ECO:0000256" key="14">
    <source>
        <dbReference type="ARBA" id="ARBA00083932"/>
    </source>
</evidence>
<dbReference type="CDD" id="cd17870">
    <property type="entry name" value="GPN1"/>
    <property type="match status" value="1"/>
</dbReference>
<keyword evidence="18" id="KW-1185">Reference proteome</keyword>
<gene>
    <name evidence="17" type="ORF">J0S82_020316</name>
</gene>
<dbReference type="AlphaFoldDB" id="A0A8J6DVR6"/>
<dbReference type="GO" id="GO:0005634">
    <property type="term" value="C:nucleus"/>
    <property type="evidence" value="ECO:0007669"/>
    <property type="project" value="UniProtKB-SubCell"/>
</dbReference>
<dbReference type="GO" id="GO:0003924">
    <property type="term" value="F:GTPase activity"/>
    <property type="evidence" value="ECO:0007669"/>
    <property type="project" value="InterPro"/>
</dbReference>
<evidence type="ECO:0000256" key="6">
    <source>
        <dbReference type="ARBA" id="ARBA00022553"/>
    </source>
</evidence>
<dbReference type="PANTHER" id="PTHR21231">
    <property type="entry name" value="XPA-BINDING PROTEIN 1-RELATED"/>
    <property type="match status" value="1"/>
</dbReference>
<dbReference type="GO" id="GO:0005737">
    <property type="term" value="C:cytoplasm"/>
    <property type="evidence" value="ECO:0007669"/>
    <property type="project" value="UniProtKB-SubCell"/>
</dbReference>
<dbReference type="InterPro" id="IPR004130">
    <property type="entry name" value="Gpn"/>
</dbReference>
<evidence type="ECO:0000256" key="1">
    <source>
        <dbReference type="ARBA" id="ARBA00004123"/>
    </source>
</evidence>
<evidence type="ECO:0000313" key="17">
    <source>
        <dbReference type="EMBL" id="KAG8522459.1"/>
    </source>
</evidence>
<evidence type="ECO:0000256" key="8">
    <source>
        <dbReference type="ARBA" id="ARBA00022801"/>
    </source>
</evidence>
<feature type="compositionally biased region" description="Basic and acidic residues" evidence="15">
    <location>
        <begin position="441"/>
        <end position="453"/>
    </location>
</feature>
<evidence type="ECO:0000256" key="2">
    <source>
        <dbReference type="ARBA" id="ARBA00004496"/>
    </source>
</evidence>
<dbReference type="InterPro" id="IPR027417">
    <property type="entry name" value="P-loop_NTPase"/>
</dbReference>